<comment type="caution">
    <text evidence="4">The sequence shown here is derived from an EMBL/GenBank/DDBJ whole genome shotgun (WGS) entry which is preliminary data.</text>
</comment>
<reference evidence="5" key="1">
    <citation type="journal article" date="2019" name="Int. J. Syst. Evol. Microbiol.">
        <title>The Global Catalogue of Microorganisms (GCM) 10K type strain sequencing project: providing services to taxonomists for standard genome sequencing and annotation.</title>
        <authorList>
            <consortium name="The Broad Institute Genomics Platform"/>
            <consortium name="The Broad Institute Genome Sequencing Center for Infectious Disease"/>
            <person name="Wu L."/>
            <person name="Ma J."/>
        </authorList>
    </citation>
    <scope>NUCLEOTIDE SEQUENCE [LARGE SCALE GENOMIC DNA]</scope>
    <source>
        <strain evidence="5">JCM 14924</strain>
    </source>
</reference>
<keyword evidence="2" id="KW-1133">Transmembrane helix</keyword>
<feature type="region of interest" description="Disordered" evidence="1">
    <location>
        <begin position="529"/>
        <end position="561"/>
    </location>
</feature>
<dbReference type="InterPro" id="IPR045528">
    <property type="entry name" value="DO-GTPase2"/>
</dbReference>
<keyword evidence="2" id="KW-0472">Membrane</keyword>
<evidence type="ECO:0000256" key="1">
    <source>
        <dbReference type="SAM" id="MobiDB-lite"/>
    </source>
</evidence>
<feature type="transmembrane region" description="Helical" evidence="2">
    <location>
        <begin position="131"/>
        <end position="152"/>
    </location>
</feature>
<protein>
    <recommendedName>
        <fullName evidence="3">Double-GTPase 2 domain-containing protein</fullName>
    </recommendedName>
</protein>
<keyword evidence="5" id="KW-1185">Reference proteome</keyword>
<evidence type="ECO:0000313" key="4">
    <source>
        <dbReference type="EMBL" id="GAA2196308.1"/>
    </source>
</evidence>
<organism evidence="4 5">
    <name type="scientific">Streptomyces bangladeshensis</name>
    <dbReference type="NCBI Taxonomy" id="295352"/>
    <lineage>
        <taxon>Bacteria</taxon>
        <taxon>Bacillati</taxon>
        <taxon>Actinomycetota</taxon>
        <taxon>Actinomycetes</taxon>
        <taxon>Kitasatosporales</taxon>
        <taxon>Streptomycetaceae</taxon>
        <taxon>Streptomyces</taxon>
    </lineage>
</organism>
<feature type="compositionally biased region" description="Basic and acidic residues" evidence="1">
    <location>
        <begin position="544"/>
        <end position="561"/>
    </location>
</feature>
<dbReference type="Proteomes" id="UP001501391">
    <property type="component" value="Unassembled WGS sequence"/>
</dbReference>
<gene>
    <name evidence="4" type="ORF">GCM10009787_30060</name>
</gene>
<keyword evidence="2" id="KW-0812">Transmembrane</keyword>
<sequence>MTPGSGDAALHLAWQALLALFGWAGLVAVAVCLFRTLWEFLGRGVRGVWRSLGPWQAGRLDPRLAGVGGPEPAEPAYWWRQSWADAASAGRDGMRTLWRAFTDPWLDRTVRNLFRGRRPGGRWVRVPLGRFLLATLIAPGTAAGALIGAVLATVLLGWALLVFALLLGVVWLGWAAGVPLLRGAERGWALLRGLRVACPHPGCYAPVPLAVHRCPGCPARHAELRPGRYGALWHVCGCGRRLPATRLTGRGKLSALCPHCEQALPAAVATTRVVHTPLVGGTSSGKTMLMAAMVEGLHAWARDGALRVEYATVADRSAHTGVNQQLTRSGWAHATTGGPPRALMLTVARGRRRRLLYLYDPMGESVSDAERVRTQRYLAHADGVVLVADVLADPTVRARLGPADTERAERARPSAQGPRTTYERLTGELAALTGRRRRLPVAAVVTKRDVLDQLTSLPVPGDGRIDDWLGDIGLGALVRSLGHDFRTARYWAVSAHAATGTGPLESEQRRAAEPLLWLLAASGLRAGPLTGRAGAGAGRVPRPRRPETGTEADREGGYRPA</sequence>
<evidence type="ECO:0000313" key="5">
    <source>
        <dbReference type="Proteomes" id="UP001501391"/>
    </source>
</evidence>
<accession>A0ABP5NE96</accession>
<name>A0ABP5NE96_9ACTN</name>
<feature type="transmembrane region" description="Helical" evidence="2">
    <location>
        <begin position="158"/>
        <end position="181"/>
    </location>
</feature>
<dbReference type="RefSeq" id="WP_161133259.1">
    <property type="nucleotide sequence ID" value="NZ_BAAAOQ010000009.1"/>
</dbReference>
<feature type="domain" description="Double-GTPase 2" evidence="3">
    <location>
        <begin position="277"/>
        <end position="455"/>
    </location>
</feature>
<evidence type="ECO:0000256" key="2">
    <source>
        <dbReference type="SAM" id="Phobius"/>
    </source>
</evidence>
<dbReference type="EMBL" id="BAAAOQ010000009">
    <property type="protein sequence ID" value="GAA2196308.1"/>
    <property type="molecule type" value="Genomic_DNA"/>
</dbReference>
<feature type="transmembrane region" description="Helical" evidence="2">
    <location>
        <begin position="12"/>
        <end position="34"/>
    </location>
</feature>
<evidence type="ECO:0000259" key="3">
    <source>
        <dbReference type="Pfam" id="PF19993"/>
    </source>
</evidence>
<proteinExistence type="predicted"/>
<dbReference type="Pfam" id="PF19993">
    <property type="entry name" value="DO-GTPase2"/>
    <property type="match status" value="1"/>
</dbReference>